<reference evidence="1" key="2">
    <citation type="journal article" date="2022" name="Hortic Res">
        <title>The genome of Dioscorea zingiberensis sheds light on the biosynthesis, origin and evolution of the medicinally important diosgenin saponins.</title>
        <authorList>
            <person name="Li Y."/>
            <person name="Tan C."/>
            <person name="Li Z."/>
            <person name="Guo J."/>
            <person name="Li S."/>
            <person name="Chen X."/>
            <person name="Wang C."/>
            <person name="Dai X."/>
            <person name="Yang H."/>
            <person name="Song W."/>
            <person name="Hou L."/>
            <person name="Xu J."/>
            <person name="Tong Z."/>
            <person name="Xu A."/>
            <person name="Yuan X."/>
            <person name="Wang W."/>
            <person name="Yang Q."/>
            <person name="Chen L."/>
            <person name="Sun Z."/>
            <person name="Wang K."/>
            <person name="Pan B."/>
            <person name="Chen J."/>
            <person name="Bao Y."/>
            <person name="Liu F."/>
            <person name="Qi X."/>
            <person name="Gang D.R."/>
            <person name="Wen J."/>
            <person name="Li J."/>
        </authorList>
    </citation>
    <scope>NUCLEOTIDE SEQUENCE</scope>
    <source>
        <strain evidence="1">Dzin_1.0</strain>
    </source>
</reference>
<dbReference type="InterPro" id="IPR036890">
    <property type="entry name" value="HATPase_C_sf"/>
</dbReference>
<proteinExistence type="predicted"/>
<dbReference type="PANTHER" id="PTHR32387">
    <property type="entry name" value="WU:FJ29H11"/>
    <property type="match status" value="1"/>
</dbReference>
<dbReference type="InterPro" id="IPR052957">
    <property type="entry name" value="Auxin_embryo_med"/>
</dbReference>
<accession>A0A9D5CHW2</accession>
<keyword evidence="2" id="KW-1185">Reference proteome</keyword>
<reference evidence="1" key="1">
    <citation type="submission" date="2021-03" db="EMBL/GenBank/DDBJ databases">
        <authorList>
            <person name="Li Z."/>
            <person name="Yang C."/>
        </authorList>
    </citation>
    <scope>NUCLEOTIDE SEQUENCE</scope>
    <source>
        <strain evidence="1">Dzin_1.0</strain>
        <tissue evidence="1">Leaf</tissue>
    </source>
</reference>
<dbReference type="OrthoDB" id="1262810at2759"/>
<dbReference type="PANTHER" id="PTHR32387:SF11">
    <property type="entry name" value="PROTEIN NO VEIN C-TERMINAL DOMAIN-CONTAINING PROTEIN"/>
    <property type="match status" value="1"/>
</dbReference>
<name>A0A9D5CHW2_9LILI</name>
<dbReference type="Proteomes" id="UP001085076">
    <property type="component" value="Miscellaneous, Linkage group lg05"/>
</dbReference>
<sequence>MDAICSIGVSTKRGRRNEGFIGERGFGFKSVFQVSNQPHIISNRFLIHSDFVLTPSMEINFDSKWNKWVFDCVPTAFVNAILAFVNTGNKRETLVGLFLRKHLPFEAYSISKPQGREGGDVRYEKPRDVRGSSSRFRKLLHSLKNANVHLDGMQPGEKSLFFEPLDNERDGKVFQYHGVGAPDSDPDWYGKFIQDCRIVPQLSEELYLTFYASSLQTGISLANAMLLKFLLSSTLQRME</sequence>
<dbReference type="AlphaFoldDB" id="A0A9D5CHW2"/>
<comment type="caution">
    <text evidence="1">The sequence shown here is derived from an EMBL/GenBank/DDBJ whole genome shotgun (WGS) entry which is preliminary data.</text>
</comment>
<evidence type="ECO:0000313" key="1">
    <source>
        <dbReference type="EMBL" id="KAJ0973582.1"/>
    </source>
</evidence>
<protein>
    <submittedName>
        <fullName evidence="1">Uncharacterized protein</fullName>
    </submittedName>
</protein>
<evidence type="ECO:0000313" key="2">
    <source>
        <dbReference type="Proteomes" id="UP001085076"/>
    </source>
</evidence>
<gene>
    <name evidence="1" type="ORF">J5N97_021541</name>
</gene>
<dbReference type="EMBL" id="JAGGNH010000005">
    <property type="protein sequence ID" value="KAJ0973582.1"/>
    <property type="molecule type" value="Genomic_DNA"/>
</dbReference>
<dbReference type="SUPFAM" id="SSF55874">
    <property type="entry name" value="ATPase domain of HSP90 chaperone/DNA topoisomerase II/histidine kinase"/>
    <property type="match status" value="1"/>
</dbReference>
<organism evidence="1 2">
    <name type="scientific">Dioscorea zingiberensis</name>
    <dbReference type="NCBI Taxonomy" id="325984"/>
    <lineage>
        <taxon>Eukaryota</taxon>
        <taxon>Viridiplantae</taxon>
        <taxon>Streptophyta</taxon>
        <taxon>Embryophyta</taxon>
        <taxon>Tracheophyta</taxon>
        <taxon>Spermatophyta</taxon>
        <taxon>Magnoliopsida</taxon>
        <taxon>Liliopsida</taxon>
        <taxon>Dioscoreales</taxon>
        <taxon>Dioscoreaceae</taxon>
        <taxon>Dioscorea</taxon>
    </lineage>
</organism>